<dbReference type="InterPro" id="IPR036402">
    <property type="entry name" value="EF-Ts_dimer_sf"/>
</dbReference>
<reference evidence="5" key="1">
    <citation type="journal article" date="2014" name="Nucleic Acids Res.">
        <title>The evolutionary dynamics of variant antigen genes in Babesia reveal a history of genomic innovation underlying host-parasite interaction.</title>
        <authorList>
            <person name="Jackson A.P."/>
            <person name="Otto T.D."/>
            <person name="Darby A."/>
            <person name="Ramaprasad A."/>
            <person name="Xia D."/>
            <person name="Echaide I.E."/>
            <person name="Farber M."/>
            <person name="Gahlot S."/>
            <person name="Gamble J."/>
            <person name="Gupta D."/>
            <person name="Gupta Y."/>
            <person name="Jackson L."/>
            <person name="Malandrin L."/>
            <person name="Malas T.B."/>
            <person name="Moussa E."/>
            <person name="Nair M."/>
            <person name="Reid A.J."/>
            <person name="Sanders M."/>
            <person name="Sharma J."/>
            <person name="Tracey A."/>
            <person name="Quail M.A."/>
            <person name="Weir W."/>
            <person name="Wastling J.M."/>
            <person name="Hall N."/>
            <person name="Willadsen P."/>
            <person name="Lingelbach K."/>
            <person name="Shiels B."/>
            <person name="Tait A."/>
            <person name="Berriman M."/>
            <person name="Allred D.R."/>
            <person name="Pain A."/>
        </authorList>
    </citation>
    <scope>NUCLEOTIDE SEQUENCE</scope>
    <source>
        <strain evidence="5">1802A</strain>
    </source>
</reference>
<evidence type="ECO:0000256" key="1">
    <source>
        <dbReference type="ARBA" id="ARBA00022768"/>
    </source>
</evidence>
<name>A0AAD9GHH9_BABDI</name>
<evidence type="ECO:0000259" key="4">
    <source>
        <dbReference type="Pfam" id="PF00889"/>
    </source>
</evidence>
<accession>A0AAD9GHH9</accession>
<dbReference type="GO" id="GO:0003746">
    <property type="term" value="F:translation elongation factor activity"/>
    <property type="evidence" value="ECO:0007669"/>
    <property type="project" value="UniProtKB-KW"/>
</dbReference>
<comment type="caution">
    <text evidence="5">The sequence shown here is derived from an EMBL/GenBank/DDBJ whole genome shotgun (WGS) entry which is preliminary data.</text>
</comment>
<feature type="domain" description="Translation elongation factor EFTs/EF1B dimerisation" evidence="4">
    <location>
        <begin position="149"/>
        <end position="251"/>
    </location>
</feature>
<dbReference type="AlphaFoldDB" id="A0AAD9GHH9"/>
<keyword evidence="6" id="KW-1185">Reference proteome</keyword>
<evidence type="ECO:0000313" key="6">
    <source>
        <dbReference type="Proteomes" id="UP001195914"/>
    </source>
</evidence>
<dbReference type="Proteomes" id="UP001195914">
    <property type="component" value="Unassembled WGS sequence"/>
</dbReference>
<dbReference type="InterPro" id="IPR001816">
    <property type="entry name" value="Transl_elong_EFTs/EF1B"/>
</dbReference>
<evidence type="ECO:0000313" key="5">
    <source>
        <dbReference type="EMBL" id="KAK1938520.1"/>
    </source>
</evidence>
<dbReference type="SUPFAM" id="SSF54713">
    <property type="entry name" value="Elongation factor Ts (EF-Ts), dimerisation domain"/>
    <property type="match status" value="1"/>
</dbReference>
<dbReference type="Gene3D" id="3.30.479.20">
    <property type="entry name" value="Elongation factor Ts, dimerisation domain"/>
    <property type="match status" value="1"/>
</dbReference>
<sequence>MHDSLISRAYRCRSNINLKASCFNRSARKCSPSVNISGYNRSSSHDTSLGAEPEDRENVGGLEEKKRKITFLRTSTGKGSQECYEALAKANGDVSVALAIINKGIDEYVSSAGMCDISIYSLHVEGGSKTQIIDLLHGRVATVMTPQIAVLLEVRCETDFVSRNNIFISLTKSLANAMLDIAKDEQVDIQSCGDEYLGNTLMDMRCLRCSKTAKDTTALAKMALRERFIVTRLGFVKTGPEEYLTSYLHGSTAGTYPLNLVGCAASALKFKLSETTGEAIPSREELLHPIQRNEFTPTNNCCLEGSECIYSNDSHATPTVVSEEDTGLKRKVKTFVKQVVQHIVGARPVAMTLEDYDKEKVAEARKILAHEAIESGKPKDKVDLIVEGRLRKQFGDFVLMEQVSISPCLNIYVQKWPFDGGKPSVSSALRDFEKKNKVQLQLTQMMQFSIADDLLTYKPPNGACFYNINLMF</sequence>
<keyword evidence="1 5" id="KW-0251">Elongation factor</keyword>
<keyword evidence="2" id="KW-0648">Protein biosynthesis</keyword>
<dbReference type="Gene3D" id="1.10.286.20">
    <property type="match status" value="1"/>
</dbReference>
<dbReference type="InterPro" id="IPR014039">
    <property type="entry name" value="Transl_elong_EFTs/EF1B_dimer"/>
</dbReference>
<evidence type="ECO:0000256" key="2">
    <source>
        <dbReference type="ARBA" id="ARBA00022917"/>
    </source>
</evidence>
<evidence type="ECO:0000256" key="3">
    <source>
        <dbReference type="SAM" id="MobiDB-lite"/>
    </source>
</evidence>
<gene>
    <name evidence="5" type="ORF">X943_001963</name>
</gene>
<dbReference type="EMBL" id="JAHBMH010000024">
    <property type="protein sequence ID" value="KAK1938520.1"/>
    <property type="molecule type" value="Genomic_DNA"/>
</dbReference>
<organism evidence="5 6">
    <name type="scientific">Babesia divergens</name>
    <dbReference type="NCBI Taxonomy" id="32595"/>
    <lineage>
        <taxon>Eukaryota</taxon>
        <taxon>Sar</taxon>
        <taxon>Alveolata</taxon>
        <taxon>Apicomplexa</taxon>
        <taxon>Aconoidasida</taxon>
        <taxon>Piroplasmida</taxon>
        <taxon>Babesiidae</taxon>
        <taxon>Babesia</taxon>
    </lineage>
</organism>
<feature type="region of interest" description="Disordered" evidence="3">
    <location>
        <begin position="41"/>
        <end position="60"/>
    </location>
</feature>
<proteinExistence type="predicted"/>
<feature type="domain" description="Translation elongation factor EFTs/EF1B dimerisation" evidence="4">
    <location>
        <begin position="331"/>
        <end position="405"/>
    </location>
</feature>
<dbReference type="PANTHER" id="PTHR11741:SF0">
    <property type="entry name" value="ELONGATION FACTOR TS, MITOCHONDRIAL"/>
    <property type="match status" value="1"/>
</dbReference>
<dbReference type="PANTHER" id="PTHR11741">
    <property type="entry name" value="ELONGATION FACTOR TS"/>
    <property type="match status" value="1"/>
</dbReference>
<protein>
    <submittedName>
        <fullName evidence="5">Elongation factor TS</fullName>
    </submittedName>
</protein>
<reference evidence="5" key="2">
    <citation type="submission" date="2021-05" db="EMBL/GenBank/DDBJ databases">
        <authorList>
            <person name="Pain A."/>
        </authorList>
    </citation>
    <scope>NUCLEOTIDE SEQUENCE</scope>
    <source>
        <strain evidence="5">1802A</strain>
    </source>
</reference>
<dbReference type="Pfam" id="PF00889">
    <property type="entry name" value="EF_TS"/>
    <property type="match status" value="2"/>
</dbReference>